<name>A0A0A9GJD9_ARUDO</name>
<organism evidence="2">
    <name type="scientific">Arundo donax</name>
    <name type="common">Giant reed</name>
    <name type="synonym">Donax arundinaceus</name>
    <dbReference type="NCBI Taxonomy" id="35708"/>
    <lineage>
        <taxon>Eukaryota</taxon>
        <taxon>Viridiplantae</taxon>
        <taxon>Streptophyta</taxon>
        <taxon>Embryophyta</taxon>
        <taxon>Tracheophyta</taxon>
        <taxon>Spermatophyta</taxon>
        <taxon>Magnoliopsida</taxon>
        <taxon>Liliopsida</taxon>
        <taxon>Poales</taxon>
        <taxon>Poaceae</taxon>
        <taxon>PACMAD clade</taxon>
        <taxon>Arundinoideae</taxon>
        <taxon>Arundineae</taxon>
        <taxon>Arundo</taxon>
    </lineage>
</organism>
<evidence type="ECO:0000256" key="1">
    <source>
        <dbReference type="SAM" id="MobiDB-lite"/>
    </source>
</evidence>
<protein>
    <submittedName>
        <fullName evidence="2">Uncharacterized protein</fullName>
    </submittedName>
</protein>
<dbReference type="EMBL" id="GBRH01174357">
    <property type="protein sequence ID" value="JAE23539.1"/>
    <property type="molecule type" value="Transcribed_RNA"/>
</dbReference>
<dbReference type="AlphaFoldDB" id="A0A0A9GJD9"/>
<proteinExistence type="predicted"/>
<reference evidence="2" key="2">
    <citation type="journal article" date="2015" name="Data Brief">
        <title>Shoot transcriptome of the giant reed, Arundo donax.</title>
        <authorList>
            <person name="Barrero R.A."/>
            <person name="Guerrero F.D."/>
            <person name="Moolhuijzen P."/>
            <person name="Goolsby J.A."/>
            <person name="Tidwell J."/>
            <person name="Bellgard S.E."/>
            <person name="Bellgard M.I."/>
        </authorList>
    </citation>
    <scope>NUCLEOTIDE SEQUENCE</scope>
    <source>
        <tissue evidence="2">Shoot tissue taken approximately 20 cm above the soil surface</tissue>
    </source>
</reference>
<feature type="region of interest" description="Disordered" evidence="1">
    <location>
        <begin position="1"/>
        <end position="32"/>
    </location>
</feature>
<evidence type="ECO:0000313" key="2">
    <source>
        <dbReference type="EMBL" id="JAE23539.1"/>
    </source>
</evidence>
<reference evidence="2" key="1">
    <citation type="submission" date="2014-09" db="EMBL/GenBank/DDBJ databases">
        <authorList>
            <person name="Magalhaes I.L.F."/>
            <person name="Oliveira U."/>
            <person name="Santos F.R."/>
            <person name="Vidigal T.H.D.A."/>
            <person name="Brescovit A.D."/>
            <person name="Santos A.J."/>
        </authorList>
    </citation>
    <scope>NUCLEOTIDE SEQUENCE</scope>
    <source>
        <tissue evidence="2">Shoot tissue taken approximately 20 cm above the soil surface</tissue>
    </source>
</reference>
<accession>A0A0A9GJD9</accession>
<sequence>MPIPLTRKPHKLPNATPQLPPLPFERELMKKR</sequence>